<dbReference type="InterPro" id="IPR002725">
    <property type="entry name" value="YgjP-like_metallopeptidase"/>
</dbReference>
<keyword evidence="3" id="KW-1185">Reference proteome</keyword>
<dbReference type="InterPro" id="IPR053136">
    <property type="entry name" value="UTP_pyrophosphatase-like"/>
</dbReference>
<proteinExistence type="predicted"/>
<comment type="caution">
    <text evidence="2">The sequence shown here is derived from an EMBL/GenBank/DDBJ whole genome shotgun (WGS) entry which is preliminary data.</text>
</comment>
<dbReference type="Proteomes" id="UP000332515">
    <property type="component" value="Unassembled WGS sequence"/>
</dbReference>
<name>A0A6A7Y0L9_9HYPH</name>
<dbReference type="Gene3D" id="3.30.2010.10">
    <property type="entry name" value="Metalloproteases ('zincins'), catalytic domain"/>
    <property type="match status" value="1"/>
</dbReference>
<dbReference type="Pfam" id="PF01863">
    <property type="entry name" value="YgjP-like"/>
    <property type="match status" value="1"/>
</dbReference>
<organism evidence="2 3">
    <name type="scientific">Segnochrobactrum spirostomi</name>
    <dbReference type="NCBI Taxonomy" id="2608987"/>
    <lineage>
        <taxon>Bacteria</taxon>
        <taxon>Pseudomonadati</taxon>
        <taxon>Pseudomonadota</taxon>
        <taxon>Alphaproteobacteria</taxon>
        <taxon>Hyphomicrobiales</taxon>
        <taxon>Segnochrobactraceae</taxon>
        <taxon>Segnochrobactrum</taxon>
    </lineage>
</organism>
<reference evidence="2 3" key="1">
    <citation type="submission" date="2019-09" db="EMBL/GenBank/DDBJ databases">
        <title>Segnochrobactrum spirostomi gen. nov., sp. nov., isolated from the ciliate Spirostomum cf. yagiui and description of a novel family, Segnochrobactraceae fam. nov. within the order Rhizobiales of the class Alphaproteobacteria.</title>
        <authorList>
            <person name="Akter S."/>
            <person name="Shazib S.U.A."/>
            <person name="Shin M.K."/>
        </authorList>
    </citation>
    <scope>NUCLEOTIDE SEQUENCE [LARGE SCALE GENOMIC DNA]</scope>
    <source>
        <strain evidence="2 3">Sp-1</strain>
    </source>
</reference>
<dbReference type="AlphaFoldDB" id="A0A6A7Y0L9"/>
<gene>
    <name evidence="2" type="ORF">F0357_07360</name>
</gene>
<evidence type="ECO:0000313" key="3">
    <source>
        <dbReference type="Proteomes" id="UP000332515"/>
    </source>
</evidence>
<dbReference type="EMBL" id="VWNA01000001">
    <property type="protein sequence ID" value="MQT12484.1"/>
    <property type="molecule type" value="Genomic_DNA"/>
</dbReference>
<evidence type="ECO:0000259" key="1">
    <source>
        <dbReference type="Pfam" id="PF01863"/>
    </source>
</evidence>
<feature type="domain" description="YgjP-like metallopeptidase" evidence="1">
    <location>
        <begin position="41"/>
        <end position="243"/>
    </location>
</feature>
<dbReference type="PANTHER" id="PTHR30399:SF1">
    <property type="entry name" value="UTP PYROPHOSPHATASE"/>
    <property type="match status" value="1"/>
</dbReference>
<evidence type="ECO:0000313" key="2">
    <source>
        <dbReference type="EMBL" id="MQT12484.1"/>
    </source>
</evidence>
<protein>
    <submittedName>
        <fullName evidence="2">M48 family metallopeptidase</fullName>
    </submittedName>
</protein>
<dbReference type="CDD" id="cd07344">
    <property type="entry name" value="M48_yhfN_like"/>
    <property type="match status" value="1"/>
</dbReference>
<dbReference type="PANTHER" id="PTHR30399">
    <property type="entry name" value="UNCHARACTERIZED PROTEIN YGJP"/>
    <property type="match status" value="1"/>
</dbReference>
<accession>A0A6A7Y0L9</accession>
<sequence>MNFFAPLGRRRQASPMPASFSVEAGGFEVLVRVKIASRARRLTLRVPIGTEGPVLTVPPRVGEDAVRAFLQQHRGWLAERMARRPVPTPFADGHTIPLRGEPHLVRHSGTARGLVRCTRDEDGRAVILVSGDPAALPRRVRDFLRREAESDLKVAVARHAAALGVKVTSLRVRDTVSRWGSCSSSGALSFSWRVVMAPPFVLDYLAAHEVAHLVEMNHSPAFWRIVARLCPEGRRGRVWLRQHGAMLHAVGAVDTPSAGPDLA</sequence>